<reference evidence="2" key="1">
    <citation type="journal article" date="2023" name="G3 (Bethesda)">
        <title>Genome assembly and association tests identify interacting loci associated with vigor, precocity, and sex in interspecific pistachio rootstocks.</title>
        <authorList>
            <person name="Palmer W."/>
            <person name="Jacygrad E."/>
            <person name="Sagayaradj S."/>
            <person name="Cavanaugh K."/>
            <person name="Han R."/>
            <person name="Bertier L."/>
            <person name="Beede B."/>
            <person name="Kafkas S."/>
            <person name="Golino D."/>
            <person name="Preece J."/>
            <person name="Michelmore R."/>
        </authorList>
    </citation>
    <scope>NUCLEOTIDE SEQUENCE [LARGE SCALE GENOMIC DNA]</scope>
</reference>
<proteinExistence type="predicted"/>
<name>A0ACC0YDD5_9ROSI</name>
<evidence type="ECO:0000313" key="1">
    <source>
        <dbReference type="EMBL" id="KAJ0034240.1"/>
    </source>
</evidence>
<comment type="caution">
    <text evidence="1">The sequence shown here is derived from an EMBL/GenBank/DDBJ whole genome shotgun (WGS) entry which is preliminary data.</text>
</comment>
<dbReference type="Proteomes" id="UP001163603">
    <property type="component" value="Chromosome 7"/>
</dbReference>
<organism evidence="1 2">
    <name type="scientific">Pistacia integerrima</name>
    <dbReference type="NCBI Taxonomy" id="434235"/>
    <lineage>
        <taxon>Eukaryota</taxon>
        <taxon>Viridiplantae</taxon>
        <taxon>Streptophyta</taxon>
        <taxon>Embryophyta</taxon>
        <taxon>Tracheophyta</taxon>
        <taxon>Spermatophyta</taxon>
        <taxon>Magnoliopsida</taxon>
        <taxon>eudicotyledons</taxon>
        <taxon>Gunneridae</taxon>
        <taxon>Pentapetalae</taxon>
        <taxon>rosids</taxon>
        <taxon>malvids</taxon>
        <taxon>Sapindales</taxon>
        <taxon>Anacardiaceae</taxon>
        <taxon>Pistacia</taxon>
    </lineage>
</organism>
<evidence type="ECO:0000313" key="2">
    <source>
        <dbReference type="Proteomes" id="UP001163603"/>
    </source>
</evidence>
<dbReference type="EMBL" id="CM047742">
    <property type="protein sequence ID" value="KAJ0034240.1"/>
    <property type="molecule type" value="Genomic_DNA"/>
</dbReference>
<sequence length="2755" mass="309759">MYGNHRPRFCPGGRGGSQPPPQSHPHPQPQPPQLNPNFALQNPNVFFPNVQLLQNLTNIPLQNPNFPFQNPNFPLQSPPFPIQNLNLPSQQLPYNPSNHSLQTQTPISTQPQRPKREVLERVESAVVKARSEIIAARESVSAWKVCESVLLKLKVDSWSSLGFQMQEVPSLSKIMVTESKINAFIHCFVGVRQITSLYDLEVAICKNEGIKKFEELELGPFLRHPLVLHYFSVNCDVTEVFKITTHDIIVCLSEYMDTPIKKDINVDEFLNLIAKKQSLASKEKLGVRIQNLGMHINFIREARRSEDVILKKYWEGSQPDHKRQKRPIFSSHRKKQLDERFSAIRERVKSFSSVHEDFGKHIRFVSSGSEDEDSDDCSNEGNNDVGCHFMPSSRVNSSDQVGSCPYPSATEEIARLGLKGEMNHRIFAVGSSSRQDENIGSLSKKRKFGNQIGPMSAPAKLLKKKKVKQGALPVENDDDTKDVKVDEAEISLSEDCMRMFITTWKEACRDFSVTEVFERMLQFYKPTDPKKAAHHVKRLKLMFLSYPCIGLLNIAVASIKSGMWDSVYDTLQAISQQELANTLSDKYSEFESIEVEPSKQVAVINTEHIVQPTNSVTAEQIIRKVSKYFEMDHEILSNGESALNRIFVFLRKLCNCETWLAEQFSVKEFKSLGFGEFFVFLEKYTSLLPIEMHKFLLGVTSERSPLEVSLLDHLLIVLVSQASNSLWENETITKQMISALLVRQFPLLSFKIVENGSMENFLEIVGKHKNYVISKCIVFSETLLGISLSDSLAYKENILLETNEVRTDTAQRTRISGSVTSKDAIEVLLRAPMLSELNSWSHWELVYAPSLGPLLEWLLNEVNVKELFCLVTKEGKVIRIDHSATVDSFFGAALDCSSFQTAVKLLSSFALAGGGKHAPLSLLKRHAQHAFEVIFKNNMENVDGGDCQNSVMHGKVLSRQAMLDEVAMGKLSGEVHNQLIKLNKAVPIASRFVLDCLSYLPSEFHGFAADVLLFGLRSIIKDAPSAILSECNQIEERVMLHEVGLSLGIVEWIHDYHEFCSTPVTDLLTSCGTSCLEAARSELRAGLRYMQNAFSKYSCTKDEMIGADGLNEVHSEVHTVHCDASPSGIDNCFTQPLHGVTEYSEAAQIVESIRREEFGLDQNLSNMESIMLKKQHARLGRALHCLSQELYSQDSHFLLELVQNADDNIYPENVEPTLTFILQESGIIVLNNELGFSAQNIRALCDVGNSTKKGSGAGYIGQKGIGFKSVFRVTDAPEIHSNGFHVKFDISEGQIGFVLPTVVAPCNIDMFCRLVSKDPIQLDNKCWNTCIRLPFRSKLSEGLAMNNIVTMFSDLHPSLLLFLHRLQCIMFRNMLNDSLIVMRKVTVGDGIIKISCGKETMTWFVASQKLQADVIRPDVQTTEIAIAFTLQELNEGNYIPLLYQQPVFAFLPLRTYGLKFILQGDFVLPSSREEVDGNSPWNQWLLSEFPRLFVSAQRSFCSLPCFRDNPAKAVAAYMSFVPLVGELHGFFSSLPRMIFSKLRMSNCLLLKGDNDQWVPPCKVLRGWTDQACTILPDGVLHEHLGLGFLNKDIVLSDSLARALGIEEYGPKILLQIISSVCQAENGLKLMGISWLSSWLNELYTISFNSSGQSSLNSGIETDLIDSLRKIPFIPLSNGTFSAVDEETIWLHSDHSLFDGGLRLEAFPNLCGKLRIVNPSLFSVSAVDFSCLDRILVDNLTRMLLKIGVQQLSAHDIVKVHILPAISDEKIVNRDEKLMRDYLCFLMIHLLSYCSNCHAEREYIFSELRNNAFILTNHGFKRPSEVPIYFSKEFGNPANVSKLINAVDAKWHEVDITYLKHPANESLSGGLIKWRKFFQEIGVTDFVQVVQVDKSVGDISHLVSKNLIWDREAISPGSAAKDWESDELVRLLSLLTKSVNRESCIYLLEILDTLWDDCYSDKTTGLYNFKSNGNGRPFKSSFVNSICSVQWAVSSMDHEVHYPKDLFHDCDAVRSILGASAPYVVPKVKSEKLLHHIGLKSEVTLDDIKEILKVWRRSENPFKASIAQMSKLYTCIWNEMTASKRKITEELHSEPFIFVPYTSGEGYEDVVPGVFLSSEEVYWHDSTGTADLMKKMHPQCGSIGVSMQQMTKMLSDVYPGLHEFFVNRCGVHETPSFRSYLEILLQLSTVALPSQAANVVFQVFLKWADGIKSALMSSEDILYLKECLTKSEYTVLPTVQDKWASLHPSFGLVCWCDDKKLKKRFKHLDSIDFLDFGKLGDNEQEMLQTKVSTLMQTLGIPALSEVVTREAIYPGLADCSFKASLVNWALPYAQRYIFSLHPDKYLKLKQSGFDTLNHLKVVAVDKLFYRNVIKSNGGASKKRFECSCLLQGNILYTRQDSDSHALYMELSCLFFDGNPELHFANFLHMITTMAESGSTEEQTEFFILNSQKVPKLPVEESVWSLSSANILTENDASLQTSSTSPDVNEQSSSKSKRKAGIGSNWPPADWKTAPDFNYARANGFKTQAATAQPSSSSKTRNRDDKKDVIRQTNDVAPLEIDSNVIVGDDFAITSAALILPGAENMGDQFGLALCQNPSSMNFVWDPVDLDLVSKGPELSKFSNRDRLNTGAPDVAQALRTGRMGELAAFKHFTELFGKTAVNWVNENNETGLPYDIVIGENENSLEYIEVKSTRSARKDWFNITMREWQFAVEKGESFSVAQVVLFSDDQAKVTVYKNLLKLCQLGKLQLVVMMPR</sequence>
<protein>
    <submittedName>
        <fullName evidence="1">Uncharacterized protein</fullName>
    </submittedName>
</protein>
<gene>
    <name evidence="1" type="ORF">Pint_25473</name>
</gene>
<accession>A0ACC0YDD5</accession>
<keyword evidence="2" id="KW-1185">Reference proteome</keyword>